<evidence type="ECO:0000256" key="8">
    <source>
        <dbReference type="SAM" id="SignalP"/>
    </source>
</evidence>
<keyword evidence="11" id="KW-1185">Reference proteome</keyword>
<feature type="compositionally biased region" description="Basic and acidic residues" evidence="7">
    <location>
        <begin position="388"/>
        <end position="401"/>
    </location>
</feature>
<evidence type="ECO:0000259" key="9">
    <source>
        <dbReference type="PROSITE" id="PS51704"/>
    </source>
</evidence>
<evidence type="ECO:0000256" key="3">
    <source>
        <dbReference type="ARBA" id="ARBA00022729"/>
    </source>
</evidence>
<dbReference type="AlphaFoldDB" id="A0AAD3DCI3"/>
<reference evidence="10 11" key="1">
    <citation type="journal article" date="2021" name="Sci. Rep.">
        <title>The genome of the diatom Chaetoceros tenuissimus carries an ancient integrated fragment of an extant virus.</title>
        <authorList>
            <person name="Hongo Y."/>
            <person name="Kimura K."/>
            <person name="Takaki Y."/>
            <person name="Yoshida Y."/>
            <person name="Baba S."/>
            <person name="Kobayashi G."/>
            <person name="Nagasaki K."/>
            <person name="Hano T."/>
            <person name="Tomaru Y."/>
        </authorList>
    </citation>
    <scope>NUCLEOTIDE SEQUENCE [LARGE SCALE GENOMIC DNA]</scope>
    <source>
        <strain evidence="10 11">NIES-3715</strain>
    </source>
</reference>
<dbReference type="SUPFAM" id="SSF51695">
    <property type="entry name" value="PLC-like phosphodiesterases"/>
    <property type="match status" value="1"/>
</dbReference>
<evidence type="ECO:0000313" key="10">
    <source>
        <dbReference type="EMBL" id="GFH61796.1"/>
    </source>
</evidence>
<evidence type="ECO:0000256" key="6">
    <source>
        <dbReference type="ARBA" id="ARBA00047512"/>
    </source>
</evidence>
<dbReference type="Gene3D" id="3.20.20.190">
    <property type="entry name" value="Phosphatidylinositol (PI) phosphodiesterase"/>
    <property type="match status" value="1"/>
</dbReference>
<keyword evidence="4" id="KW-0319">Glycerol metabolism</keyword>
<evidence type="ECO:0000256" key="1">
    <source>
        <dbReference type="ARBA" id="ARBA00007277"/>
    </source>
</evidence>
<dbReference type="Proteomes" id="UP001054902">
    <property type="component" value="Unassembled WGS sequence"/>
</dbReference>
<feature type="domain" description="GP-PDE" evidence="9">
    <location>
        <begin position="51"/>
        <end position="376"/>
    </location>
</feature>
<dbReference type="GO" id="GO:0006629">
    <property type="term" value="P:lipid metabolic process"/>
    <property type="evidence" value="ECO:0007669"/>
    <property type="project" value="InterPro"/>
</dbReference>
<dbReference type="EC" id="3.1.4.46" evidence="2"/>
<evidence type="ECO:0000256" key="7">
    <source>
        <dbReference type="SAM" id="MobiDB-lite"/>
    </source>
</evidence>
<proteinExistence type="inferred from homology"/>
<dbReference type="EMBL" id="BLLK01000075">
    <property type="protein sequence ID" value="GFH61796.1"/>
    <property type="molecule type" value="Genomic_DNA"/>
</dbReference>
<dbReference type="Pfam" id="PF03009">
    <property type="entry name" value="GDPD"/>
    <property type="match status" value="1"/>
</dbReference>
<dbReference type="PANTHER" id="PTHR43620">
    <property type="entry name" value="GLYCEROPHOSPHORYL DIESTER PHOSPHODIESTERASE"/>
    <property type="match status" value="1"/>
</dbReference>
<organism evidence="10 11">
    <name type="scientific">Chaetoceros tenuissimus</name>
    <dbReference type="NCBI Taxonomy" id="426638"/>
    <lineage>
        <taxon>Eukaryota</taxon>
        <taxon>Sar</taxon>
        <taxon>Stramenopiles</taxon>
        <taxon>Ochrophyta</taxon>
        <taxon>Bacillariophyta</taxon>
        <taxon>Coscinodiscophyceae</taxon>
        <taxon>Chaetocerotophycidae</taxon>
        <taxon>Chaetocerotales</taxon>
        <taxon>Chaetocerotaceae</taxon>
        <taxon>Chaetoceros</taxon>
    </lineage>
</organism>
<name>A0AAD3DCI3_9STRA</name>
<keyword evidence="3 8" id="KW-0732">Signal</keyword>
<gene>
    <name evidence="10" type="ORF">CTEN210_18272</name>
</gene>
<dbReference type="PANTHER" id="PTHR43620:SF7">
    <property type="entry name" value="GLYCEROPHOSPHODIESTER PHOSPHODIESTERASE GDPD5-RELATED"/>
    <property type="match status" value="1"/>
</dbReference>
<dbReference type="GO" id="GO:0008889">
    <property type="term" value="F:glycerophosphodiester phosphodiesterase activity"/>
    <property type="evidence" value="ECO:0007669"/>
    <property type="project" value="UniProtKB-EC"/>
</dbReference>
<accession>A0AAD3DCI3</accession>
<evidence type="ECO:0000256" key="2">
    <source>
        <dbReference type="ARBA" id="ARBA00012247"/>
    </source>
</evidence>
<feature type="chain" id="PRO_5041969842" description="glycerophosphodiester phosphodiesterase" evidence="8">
    <location>
        <begin position="20"/>
        <end position="497"/>
    </location>
</feature>
<dbReference type="InterPro" id="IPR017946">
    <property type="entry name" value="PLC-like_Pdiesterase_TIM-brl"/>
</dbReference>
<feature type="signal peptide" evidence="8">
    <location>
        <begin position="1"/>
        <end position="19"/>
    </location>
</feature>
<protein>
    <recommendedName>
        <fullName evidence="2">glycerophosphodiester phosphodiesterase</fullName>
        <ecNumber evidence="2">3.1.4.46</ecNumber>
    </recommendedName>
</protein>
<comment type="catalytic activity">
    <reaction evidence="6">
        <text>a sn-glycero-3-phosphodiester + H2O = an alcohol + sn-glycerol 3-phosphate + H(+)</text>
        <dbReference type="Rhea" id="RHEA:12969"/>
        <dbReference type="ChEBI" id="CHEBI:15377"/>
        <dbReference type="ChEBI" id="CHEBI:15378"/>
        <dbReference type="ChEBI" id="CHEBI:30879"/>
        <dbReference type="ChEBI" id="CHEBI:57597"/>
        <dbReference type="ChEBI" id="CHEBI:83408"/>
        <dbReference type="EC" id="3.1.4.46"/>
    </reaction>
</comment>
<feature type="region of interest" description="Disordered" evidence="7">
    <location>
        <begin position="388"/>
        <end position="415"/>
    </location>
</feature>
<keyword evidence="5" id="KW-0378">Hydrolase</keyword>
<dbReference type="PROSITE" id="PS51704">
    <property type="entry name" value="GP_PDE"/>
    <property type="match status" value="1"/>
</dbReference>
<evidence type="ECO:0000256" key="5">
    <source>
        <dbReference type="ARBA" id="ARBA00022801"/>
    </source>
</evidence>
<comment type="similarity">
    <text evidence="1">Belongs to the glycerophosphoryl diester phosphodiesterase family.</text>
</comment>
<sequence>MRGKFFTIVFIVLTTKVDGLPNLYAGQCPLLVPSSMTTKIPSQLGKKRPHFITIAHRGASDSLPEHTLPAYRLALELGADYIEADLVATKDNKLVSIHGIDLNTTTNVALLYPERHRTITLDGKNTSGYFVFDFTLEEVQTLRVKQRIGGRSTFFDFTFSIPTIQDIVNLLHDWNHNIIVKNNSTKRSGIYAEFKNPQYYLQQLNISLVDIFLQEMDRNEYADKMFFNTKNQTKFGCERMNEYQVPPLVIQCFDIETLREMRSKLHSKGMAQPSYVLLANAKQCHLPDFWSRVDKLGFLSGIGPDKKCVISETAGKEFINQAQKLNLAVHPYTSREEIEFVTSQFASAEDELRWLYCSRGITGMFVESLDLGVKIGTRGCEDFQEMQEQKDSTEMKKEGNDKHKHATLSQESCSQHNNKNVTTMKSATWIMIGTCLGLWMSRWFSKIGQSIDMGILKKLSIGKMNSRKSLITFKENMVTLIKVGSIHLKMKVKAKTR</sequence>
<evidence type="ECO:0000313" key="11">
    <source>
        <dbReference type="Proteomes" id="UP001054902"/>
    </source>
</evidence>
<dbReference type="InterPro" id="IPR030395">
    <property type="entry name" value="GP_PDE_dom"/>
</dbReference>
<dbReference type="GO" id="GO:0006071">
    <property type="term" value="P:glycerol metabolic process"/>
    <property type="evidence" value="ECO:0007669"/>
    <property type="project" value="UniProtKB-KW"/>
</dbReference>
<evidence type="ECO:0000256" key="4">
    <source>
        <dbReference type="ARBA" id="ARBA00022798"/>
    </source>
</evidence>
<comment type="caution">
    <text evidence="10">The sequence shown here is derived from an EMBL/GenBank/DDBJ whole genome shotgun (WGS) entry which is preliminary data.</text>
</comment>